<sequence>MSTTAHVGIEALGRVRLLTIMRPERRNALGTQTMVELDRAIQSAADDGFGAVVLTGAEPAFCAGSDLKELAGMSPAEMRDHERRTGDIAAGFSAVNVPVIAAVEGYALGGGMILAASCDLVVTADDVRWNMPEVRNGWLPPWGLGALVGRVGPQRALGLTLGASPCDGTQAHHIGLADHVCAPGAALREALALAETIAALPAHAVQSTKRFYQRFRQHVAMDADSAAQFETDASHPAAQALLSRFAKKP</sequence>
<proteinExistence type="predicted"/>
<protein>
    <submittedName>
        <fullName evidence="1">Enoyl-CoA hydratase/isomerase family protein</fullName>
    </submittedName>
</protein>
<dbReference type="InterPro" id="IPR029045">
    <property type="entry name" value="ClpP/crotonase-like_dom_sf"/>
</dbReference>
<reference evidence="1" key="1">
    <citation type="submission" date="2020-12" db="EMBL/GenBank/DDBJ databases">
        <title>Devosia sp. MSA67 isolated from Mo River.</title>
        <authorList>
            <person name="Ma F."/>
            <person name="Zi Z."/>
        </authorList>
    </citation>
    <scope>NUCLEOTIDE SEQUENCE</scope>
    <source>
        <strain evidence="1">MSA67</strain>
    </source>
</reference>
<name>A0A934IZB7_9HYPH</name>
<comment type="caution">
    <text evidence="1">The sequence shown here is derived from an EMBL/GenBank/DDBJ whole genome shotgun (WGS) entry which is preliminary data.</text>
</comment>
<keyword evidence="2" id="KW-1185">Reference proteome</keyword>
<dbReference type="AlphaFoldDB" id="A0A934IZB7"/>
<dbReference type="EMBL" id="JAEKMH010000002">
    <property type="protein sequence ID" value="MBJ3784970.1"/>
    <property type="molecule type" value="Genomic_DNA"/>
</dbReference>
<dbReference type="Proteomes" id="UP000602124">
    <property type="component" value="Unassembled WGS sequence"/>
</dbReference>
<dbReference type="GO" id="GO:0003824">
    <property type="term" value="F:catalytic activity"/>
    <property type="evidence" value="ECO:0007669"/>
    <property type="project" value="UniProtKB-ARBA"/>
</dbReference>
<accession>A0A934IZB7</accession>
<evidence type="ECO:0000313" key="1">
    <source>
        <dbReference type="EMBL" id="MBJ3784970.1"/>
    </source>
</evidence>
<gene>
    <name evidence="1" type="ORF">JEQ47_09585</name>
</gene>
<dbReference type="Gene3D" id="3.90.226.10">
    <property type="entry name" value="2-enoyl-CoA Hydratase, Chain A, domain 1"/>
    <property type="match status" value="1"/>
</dbReference>
<dbReference type="CDD" id="cd06558">
    <property type="entry name" value="crotonase-like"/>
    <property type="match status" value="1"/>
</dbReference>
<dbReference type="RefSeq" id="WP_198876181.1">
    <property type="nucleotide sequence ID" value="NZ_JAEKMH010000002.1"/>
</dbReference>
<dbReference type="PANTHER" id="PTHR11941">
    <property type="entry name" value="ENOYL-COA HYDRATASE-RELATED"/>
    <property type="match status" value="1"/>
</dbReference>
<evidence type="ECO:0000313" key="2">
    <source>
        <dbReference type="Proteomes" id="UP000602124"/>
    </source>
</evidence>
<dbReference type="SUPFAM" id="SSF52096">
    <property type="entry name" value="ClpP/crotonase"/>
    <property type="match status" value="1"/>
</dbReference>
<dbReference type="InterPro" id="IPR001753">
    <property type="entry name" value="Enoyl-CoA_hydra/iso"/>
</dbReference>
<organism evidence="1 2">
    <name type="scientific">Devosia sediminis</name>
    <dbReference type="NCBI Taxonomy" id="2798801"/>
    <lineage>
        <taxon>Bacteria</taxon>
        <taxon>Pseudomonadati</taxon>
        <taxon>Pseudomonadota</taxon>
        <taxon>Alphaproteobacteria</taxon>
        <taxon>Hyphomicrobiales</taxon>
        <taxon>Devosiaceae</taxon>
        <taxon>Devosia</taxon>
    </lineage>
</organism>
<dbReference type="GO" id="GO:0006635">
    <property type="term" value="P:fatty acid beta-oxidation"/>
    <property type="evidence" value="ECO:0007669"/>
    <property type="project" value="TreeGrafter"/>
</dbReference>
<dbReference type="PANTHER" id="PTHR11941:SF54">
    <property type="entry name" value="ENOYL-COA HYDRATASE, MITOCHONDRIAL"/>
    <property type="match status" value="1"/>
</dbReference>
<dbReference type="Pfam" id="PF00378">
    <property type="entry name" value="ECH_1"/>
    <property type="match status" value="1"/>
</dbReference>